<dbReference type="InterPro" id="IPR029068">
    <property type="entry name" value="Glyas_Bleomycin-R_OHBP_Dase"/>
</dbReference>
<evidence type="ECO:0000313" key="2">
    <source>
        <dbReference type="EMBL" id="MBB5802760.1"/>
    </source>
</evidence>
<sequence>MSVKIFVNMPVRDLAKSIEFFAALGFKHNPAFTDDNASCVVFGDSVYAMLLTEPFFQSSLTDKEIADTGKSAEMILALSLENRERVDELADKALAAGGQFVKEPQDHGFMYGRSFYDLDGHLWELFWMDEAAAQG</sequence>
<dbReference type="PANTHER" id="PTHR36503:SF2">
    <property type="entry name" value="BLR2408 PROTEIN"/>
    <property type="match status" value="1"/>
</dbReference>
<dbReference type="AlphaFoldDB" id="A0A7W9HIG7"/>
<protein>
    <submittedName>
        <fullName evidence="2">Putative lactoylglutathione lyase</fullName>
    </submittedName>
</protein>
<dbReference type="Pfam" id="PF00903">
    <property type="entry name" value="Glyoxalase"/>
    <property type="match status" value="1"/>
</dbReference>
<keyword evidence="2" id="KW-0456">Lyase</keyword>
<dbReference type="PANTHER" id="PTHR36503">
    <property type="entry name" value="BLR2520 PROTEIN"/>
    <property type="match status" value="1"/>
</dbReference>
<keyword evidence="3" id="KW-1185">Reference proteome</keyword>
<gene>
    <name evidence="2" type="ORF">F4560_002528</name>
</gene>
<reference evidence="2 3" key="1">
    <citation type="submission" date="2020-08" db="EMBL/GenBank/DDBJ databases">
        <title>Sequencing the genomes of 1000 actinobacteria strains.</title>
        <authorList>
            <person name="Klenk H.-P."/>
        </authorList>
    </citation>
    <scope>NUCLEOTIDE SEQUENCE [LARGE SCALE GENOMIC DNA]</scope>
    <source>
        <strain evidence="2 3">DSM 45486</strain>
    </source>
</reference>
<dbReference type="InterPro" id="IPR037523">
    <property type="entry name" value="VOC_core"/>
</dbReference>
<dbReference type="RefSeq" id="WP_184919655.1">
    <property type="nucleotide sequence ID" value="NZ_JACHMO010000001.1"/>
</dbReference>
<dbReference type="InterPro" id="IPR004360">
    <property type="entry name" value="Glyas_Fos-R_dOase_dom"/>
</dbReference>
<dbReference type="EMBL" id="JACHMO010000001">
    <property type="protein sequence ID" value="MBB5802760.1"/>
    <property type="molecule type" value="Genomic_DNA"/>
</dbReference>
<evidence type="ECO:0000313" key="3">
    <source>
        <dbReference type="Proteomes" id="UP000552097"/>
    </source>
</evidence>
<dbReference type="GO" id="GO:0016829">
    <property type="term" value="F:lyase activity"/>
    <property type="evidence" value="ECO:0007669"/>
    <property type="project" value="UniProtKB-KW"/>
</dbReference>
<comment type="caution">
    <text evidence="2">The sequence shown here is derived from an EMBL/GenBank/DDBJ whole genome shotgun (WGS) entry which is preliminary data.</text>
</comment>
<dbReference type="Gene3D" id="3.10.180.10">
    <property type="entry name" value="2,3-Dihydroxybiphenyl 1,2-Dioxygenase, domain 1"/>
    <property type="match status" value="1"/>
</dbReference>
<feature type="domain" description="VOC" evidence="1">
    <location>
        <begin position="2"/>
        <end position="128"/>
    </location>
</feature>
<evidence type="ECO:0000259" key="1">
    <source>
        <dbReference type="PROSITE" id="PS51819"/>
    </source>
</evidence>
<dbReference type="Proteomes" id="UP000552097">
    <property type="component" value="Unassembled WGS sequence"/>
</dbReference>
<dbReference type="PROSITE" id="PS51819">
    <property type="entry name" value="VOC"/>
    <property type="match status" value="1"/>
</dbReference>
<proteinExistence type="predicted"/>
<accession>A0A7W9HIG7</accession>
<organism evidence="2 3">
    <name type="scientific">Saccharothrix ecbatanensis</name>
    <dbReference type="NCBI Taxonomy" id="1105145"/>
    <lineage>
        <taxon>Bacteria</taxon>
        <taxon>Bacillati</taxon>
        <taxon>Actinomycetota</taxon>
        <taxon>Actinomycetes</taxon>
        <taxon>Pseudonocardiales</taxon>
        <taxon>Pseudonocardiaceae</taxon>
        <taxon>Saccharothrix</taxon>
    </lineage>
</organism>
<dbReference type="SUPFAM" id="SSF54593">
    <property type="entry name" value="Glyoxalase/Bleomycin resistance protein/Dihydroxybiphenyl dioxygenase"/>
    <property type="match status" value="1"/>
</dbReference>
<name>A0A7W9HIG7_9PSEU</name>